<name>A0A3A8ZVW2_9FIRM</name>
<keyword evidence="2" id="KW-1185">Reference proteome</keyword>
<evidence type="ECO:0000313" key="2">
    <source>
        <dbReference type="Proteomes" id="UP000280696"/>
    </source>
</evidence>
<evidence type="ECO:0000313" key="1">
    <source>
        <dbReference type="EMBL" id="RKI83367.1"/>
    </source>
</evidence>
<reference evidence="1 2" key="1">
    <citation type="submission" date="2018-09" db="EMBL/GenBank/DDBJ databases">
        <title>Murine metabolic-syndrome-specific gut microbial biobank.</title>
        <authorList>
            <person name="Liu C."/>
        </authorList>
    </citation>
    <scope>NUCLEOTIDE SEQUENCE [LARGE SCALE GENOMIC DNA]</scope>
    <source>
        <strain evidence="1 2">0.1xD8-82</strain>
    </source>
</reference>
<organism evidence="1 2">
    <name type="scientific">Parablautia intestinalis</name>
    <dbReference type="NCBI Taxonomy" id="2320100"/>
    <lineage>
        <taxon>Bacteria</taxon>
        <taxon>Bacillati</taxon>
        <taxon>Bacillota</taxon>
        <taxon>Clostridia</taxon>
        <taxon>Lachnospirales</taxon>
        <taxon>Lachnospiraceae</taxon>
        <taxon>Parablautia</taxon>
    </lineage>
</organism>
<dbReference type="EMBL" id="RAYQ01000116">
    <property type="protein sequence ID" value="RKI83367.1"/>
    <property type="molecule type" value="Genomic_DNA"/>
</dbReference>
<accession>A0A3A8ZVW2</accession>
<dbReference type="AlphaFoldDB" id="A0A3A8ZVW2"/>
<gene>
    <name evidence="1" type="ORF">D7V94_23225</name>
</gene>
<proteinExistence type="predicted"/>
<protein>
    <submittedName>
        <fullName evidence="1">Uncharacterized protein</fullName>
    </submittedName>
</protein>
<dbReference type="Proteomes" id="UP000280696">
    <property type="component" value="Unassembled WGS sequence"/>
</dbReference>
<comment type="caution">
    <text evidence="1">The sequence shown here is derived from an EMBL/GenBank/DDBJ whole genome shotgun (WGS) entry which is preliminary data.</text>
</comment>
<sequence length="105" mass="12224">MKKIFLSKMTYSKWFGTAFDHPDIDDVIKCTIRKALSADNTIEREDKLVRAQALVADIHNKNRLTFFVENKIENYFGRDIKVIFADKLVDATVNSLKNTPFKKRL</sequence>